<evidence type="ECO:0000313" key="1">
    <source>
        <dbReference type="EMBL" id="WBP84406.1"/>
    </source>
</evidence>
<evidence type="ECO:0008006" key="3">
    <source>
        <dbReference type="Google" id="ProtNLM"/>
    </source>
</evidence>
<evidence type="ECO:0000313" key="2">
    <source>
        <dbReference type="Proteomes" id="UP001212821"/>
    </source>
</evidence>
<accession>A0ABY7PVM4</accession>
<sequence>MWAPKFWEFPAWAAGADLMFTEAPGWNRRIRFRGGVGGHAHVQEIAREAARHGVRRLVYAHIGRPCLRAMDAGLTSPFGEWGREGRTYTFTPPI</sequence>
<dbReference type="InterPro" id="IPR036866">
    <property type="entry name" value="RibonucZ/Hydroxyglut_hydro"/>
</dbReference>
<dbReference type="RefSeq" id="WP_270139596.1">
    <property type="nucleotide sequence ID" value="NZ_CP115450.1"/>
</dbReference>
<dbReference type="EMBL" id="CP115450">
    <property type="protein sequence ID" value="WBP84406.1"/>
    <property type="molecule type" value="Genomic_DNA"/>
</dbReference>
<gene>
    <name evidence="1" type="ORF">O1G21_00085</name>
</gene>
<dbReference type="Proteomes" id="UP001212821">
    <property type="component" value="Chromosome"/>
</dbReference>
<reference evidence="2" key="1">
    <citation type="submission" date="2022-12" db="EMBL/GenBank/DDBJ databases">
        <authorList>
            <person name="Mo P."/>
        </authorList>
    </citation>
    <scope>NUCLEOTIDE SEQUENCE [LARGE SCALE GENOMIC DNA]</scope>
    <source>
        <strain evidence="2">HUAS 3-15</strain>
    </source>
</reference>
<organism evidence="1 2">
    <name type="scientific">Kitasatospora cathayae</name>
    <dbReference type="NCBI Taxonomy" id="3004092"/>
    <lineage>
        <taxon>Bacteria</taxon>
        <taxon>Bacillati</taxon>
        <taxon>Actinomycetota</taxon>
        <taxon>Actinomycetes</taxon>
        <taxon>Kitasatosporales</taxon>
        <taxon>Streptomycetaceae</taxon>
        <taxon>Kitasatospora</taxon>
    </lineage>
</organism>
<proteinExistence type="predicted"/>
<keyword evidence="2" id="KW-1185">Reference proteome</keyword>
<dbReference type="SUPFAM" id="SSF56281">
    <property type="entry name" value="Metallo-hydrolase/oxidoreductase"/>
    <property type="match status" value="1"/>
</dbReference>
<protein>
    <recommendedName>
        <fullName evidence="3">Metallo-beta-lactamase domain-containing protein</fullName>
    </recommendedName>
</protein>
<name>A0ABY7PVM4_9ACTN</name>